<organism evidence="1 2">
    <name type="scientific">Candidatus Magasanikbacteria bacterium RIFOXYB1_FULL_40_15</name>
    <dbReference type="NCBI Taxonomy" id="1798697"/>
    <lineage>
        <taxon>Bacteria</taxon>
        <taxon>Candidatus Magasanikiibacteriota</taxon>
    </lineage>
</organism>
<dbReference type="SUPFAM" id="SSF102405">
    <property type="entry name" value="MCP/YpsA-like"/>
    <property type="match status" value="2"/>
</dbReference>
<dbReference type="AlphaFoldDB" id="A0A1F6NGS6"/>
<reference evidence="1 2" key="1">
    <citation type="journal article" date="2016" name="Nat. Commun.">
        <title>Thousands of microbial genomes shed light on interconnected biogeochemical processes in an aquifer system.</title>
        <authorList>
            <person name="Anantharaman K."/>
            <person name="Brown C.T."/>
            <person name="Hug L.A."/>
            <person name="Sharon I."/>
            <person name="Castelle C.J."/>
            <person name="Probst A.J."/>
            <person name="Thomas B.C."/>
            <person name="Singh A."/>
            <person name="Wilkins M.J."/>
            <person name="Karaoz U."/>
            <person name="Brodie E.L."/>
            <person name="Williams K.H."/>
            <person name="Hubbard S.S."/>
            <person name="Banfield J.F."/>
        </authorList>
    </citation>
    <scope>NUCLEOTIDE SEQUENCE [LARGE SCALE GENOMIC DNA]</scope>
</reference>
<proteinExistence type="predicted"/>
<evidence type="ECO:0000313" key="2">
    <source>
        <dbReference type="Proteomes" id="UP000176300"/>
    </source>
</evidence>
<protein>
    <recommendedName>
        <fullName evidence="3">Cytokinin riboside 5'-monophosphate phosphoribohydrolase</fullName>
    </recommendedName>
</protein>
<dbReference type="InterPro" id="IPR052341">
    <property type="entry name" value="LOG_family_nucleotidases"/>
</dbReference>
<dbReference type="Proteomes" id="UP000176300">
    <property type="component" value="Unassembled WGS sequence"/>
</dbReference>
<gene>
    <name evidence="1" type="ORF">A2373_00785</name>
</gene>
<dbReference type="Pfam" id="PF03641">
    <property type="entry name" value="Lysine_decarbox"/>
    <property type="match status" value="2"/>
</dbReference>
<evidence type="ECO:0000313" key="1">
    <source>
        <dbReference type="EMBL" id="OGH83069.1"/>
    </source>
</evidence>
<accession>A0A1F6NGS6</accession>
<dbReference type="PANTHER" id="PTHR43393:SF3">
    <property type="entry name" value="LYSINE DECARBOXYLASE-LIKE PROTEIN"/>
    <property type="match status" value="1"/>
</dbReference>
<dbReference type="NCBIfam" id="TIGR00730">
    <property type="entry name" value="Rossman fold protein, TIGR00730 family"/>
    <property type="match status" value="2"/>
</dbReference>
<comment type="caution">
    <text evidence="1">The sequence shown here is derived from an EMBL/GenBank/DDBJ whole genome shotgun (WGS) entry which is preliminary data.</text>
</comment>
<dbReference type="EMBL" id="MFQS01000022">
    <property type="protein sequence ID" value="OGH83069.1"/>
    <property type="molecule type" value="Genomic_DNA"/>
</dbReference>
<name>A0A1F6NGS6_9BACT</name>
<dbReference type="PANTHER" id="PTHR43393">
    <property type="entry name" value="CYTOKININ RIBOSIDE 5'-MONOPHOSPHATE PHOSPHORIBOHYDROLASE"/>
    <property type="match status" value="1"/>
</dbReference>
<sequence>MKEIKTKKISNEAKKDLGNIGEVYTDYRDTWRVFKIMAELVEGYNFLASLENEVTVFGSARFDKDDKYYKEAEKIAFLLAKKGFTIITGGGPGIMEAANKGAYDAGGESVGLNIQLPFEQRINPYVKKSTAFHYFFTRKVMLTSPSNAFIMFPGGYGTMDEFFEVVDLMDQGVLCEAPVVLVGKSYWEPLIDFLRSKCAKIGTITEDKIKKWHVVDTAEEAYEFIKDSQEELKVCDLSPNNFHRDGNIDWKIFRVMAELVEGFEFVTGISKAVTILGTKSIGIDSEYYQAAYSLGEELAKRKYSVVTGGKFGTAEAASKGAFEAGGSSYGIGVKVPGRLELNNYLTKSILFDFSFIRKLIVTAPTTALVFFPGGLGSMHHFFEIMTLMQTKKVPKIPIILYDSKFWKPLGDFIMDKLVKEHKTIMEEDGKLFKVVDSVEEIIGEIEG</sequence>
<dbReference type="InterPro" id="IPR005269">
    <property type="entry name" value="LOG"/>
</dbReference>
<dbReference type="GO" id="GO:0005829">
    <property type="term" value="C:cytosol"/>
    <property type="evidence" value="ECO:0007669"/>
    <property type="project" value="TreeGrafter"/>
</dbReference>
<evidence type="ECO:0008006" key="3">
    <source>
        <dbReference type="Google" id="ProtNLM"/>
    </source>
</evidence>
<dbReference type="InterPro" id="IPR031100">
    <property type="entry name" value="LOG_fam"/>
</dbReference>
<dbReference type="Gene3D" id="3.40.50.450">
    <property type="match status" value="2"/>
</dbReference>
<dbReference type="GO" id="GO:0009691">
    <property type="term" value="P:cytokinin biosynthetic process"/>
    <property type="evidence" value="ECO:0007669"/>
    <property type="project" value="InterPro"/>
</dbReference>
<dbReference type="GO" id="GO:0016787">
    <property type="term" value="F:hydrolase activity"/>
    <property type="evidence" value="ECO:0007669"/>
    <property type="project" value="InterPro"/>
</dbReference>
<dbReference type="STRING" id="1798697.A2373_00785"/>